<evidence type="ECO:0000256" key="3">
    <source>
        <dbReference type="ARBA" id="ARBA00022538"/>
    </source>
</evidence>
<feature type="transmembrane region" description="Helical" evidence="9">
    <location>
        <begin position="248"/>
        <end position="268"/>
    </location>
</feature>
<feature type="transmembrane region" description="Helical" evidence="9">
    <location>
        <begin position="419"/>
        <end position="443"/>
    </location>
</feature>
<comment type="similarity">
    <text evidence="9">Belongs to the KdpA family.</text>
</comment>
<dbReference type="EMBL" id="JAVREM010000006">
    <property type="protein sequence ID" value="MDT0318370.1"/>
    <property type="molecule type" value="Genomic_DNA"/>
</dbReference>
<keyword evidence="2 9" id="KW-1003">Cell membrane</keyword>
<dbReference type="HAMAP" id="MF_00275">
    <property type="entry name" value="KdpA"/>
    <property type="match status" value="1"/>
</dbReference>
<keyword evidence="5 9" id="KW-0630">Potassium</keyword>
<keyword evidence="8 9" id="KW-0472">Membrane</keyword>
<keyword evidence="7 9" id="KW-0406">Ion transport</keyword>
<evidence type="ECO:0000256" key="4">
    <source>
        <dbReference type="ARBA" id="ARBA00022692"/>
    </source>
</evidence>
<comment type="function">
    <text evidence="9">Part of the high-affinity ATP-driven potassium transport (or Kdp) system, which catalyzes the hydrolysis of ATP coupled with the electrogenic transport of potassium into the cytoplasm. This subunit binds the extracellular potassium ions and delivers the ions to the membrane domain of KdpB through an intramembrane tunnel.</text>
</comment>
<keyword evidence="11" id="KW-1185">Reference proteome</keyword>
<feature type="transmembrane region" description="Helical" evidence="9">
    <location>
        <begin position="59"/>
        <end position="80"/>
    </location>
</feature>
<dbReference type="PIRSF" id="PIRSF001294">
    <property type="entry name" value="K_ATPaseA"/>
    <property type="match status" value="1"/>
</dbReference>
<feature type="transmembrane region" description="Helical" evidence="9">
    <location>
        <begin position="385"/>
        <end position="407"/>
    </location>
</feature>
<comment type="subunit">
    <text evidence="9">The system is composed of three essential subunits: KdpA, KdpB and KdpC.</text>
</comment>
<feature type="transmembrane region" description="Helical" evidence="9">
    <location>
        <begin position="129"/>
        <end position="151"/>
    </location>
</feature>
<evidence type="ECO:0000256" key="1">
    <source>
        <dbReference type="ARBA" id="ARBA00022448"/>
    </source>
</evidence>
<comment type="caution">
    <text evidence="9">Lacks conserved residue(s) required for the propagation of feature annotation.</text>
</comment>
<evidence type="ECO:0000256" key="7">
    <source>
        <dbReference type="ARBA" id="ARBA00023065"/>
    </source>
</evidence>
<dbReference type="NCBIfam" id="TIGR00680">
    <property type="entry name" value="kdpA"/>
    <property type="match status" value="1"/>
</dbReference>
<feature type="transmembrane region" description="Helical" evidence="9">
    <location>
        <begin position="172"/>
        <end position="194"/>
    </location>
</feature>
<keyword evidence="1 9" id="KW-0813">Transport</keyword>
<evidence type="ECO:0000313" key="10">
    <source>
        <dbReference type="EMBL" id="MDT0318370.1"/>
    </source>
</evidence>
<evidence type="ECO:0000256" key="2">
    <source>
        <dbReference type="ARBA" id="ARBA00022475"/>
    </source>
</evidence>
<dbReference type="PANTHER" id="PTHR30607">
    <property type="entry name" value="POTASSIUM-TRANSPORTING ATPASE A CHAIN"/>
    <property type="match status" value="1"/>
</dbReference>
<organism evidence="10 11">
    <name type="scientific">Streptomyces millisiae</name>
    <dbReference type="NCBI Taxonomy" id="3075542"/>
    <lineage>
        <taxon>Bacteria</taxon>
        <taxon>Bacillati</taxon>
        <taxon>Actinomycetota</taxon>
        <taxon>Actinomycetes</taxon>
        <taxon>Kitasatosporales</taxon>
        <taxon>Streptomycetaceae</taxon>
        <taxon>Streptomyces</taxon>
    </lineage>
</organism>
<dbReference type="InterPro" id="IPR004623">
    <property type="entry name" value="KdpA"/>
</dbReference>
<comment type="subcellular location">
    <subcellularLocation>
        <location evidence="9">Cell membrane</location>
        <topology evidence="9">Multi-pass membrane protein</topology>
    </subcellularLocation>
</comment>
<evidence type="ECO:0000256" key="8">
    <source>
        <dbReference type="ARBA" id="ARBA00023136"/>
    </source>
</evidence>
<keyword evidence="3 9" id="KW-0633">Potassium transport</keyword>
<dbReference type="Proteomes" id="UP001183420">
    <property type="component" value="Unassembled WGS sequence"/>
</dbReference>
<proteinExistence type="inferred from homology"/>
<evidence type="ECO:0000313" key="11">
    <source>
        <dbReference type="Proteomes" id="UP001183420"/>
    </source>
</evidence>
<dbReference type="RefSeq" id="WP_311597009.1">
    <property type="nucleotide sequence ID" value="NZ_JAVREM010000006.1"/>
</dbReference>
<keyword evidence="4 9" id="KW-0812">Transmembrane</keyword>
<dbReference type="Pfam" id="PF03814">
    <property type="entry name" value="KdpA"/>
    <property type="match status" value="1"/>
</dbReference>
<accession>A0ABU2LLA1</accession>
<reference evidence="11" key="1">
    <citation type="submission" date="2023-07" db="EMBL/GenBank/DDBJ databases">
        <title>30 novel species of actinomycetes from the DSMZ collection.</title>
        <authorList>
            <person name="Nouioui I."/>
        </authorList>
    </citation>
    <scope>NUCLEOTIDE SEQUENCE [LARGE SCALE GENOMIC DNA]</scope>
    <source>
        <strain evidence="11">DSM 44918</strain>
    </source>
</reference>
<dbReference type="PANTHER" id="PTHR30607:SF2">
    <property type="entry name" value="POTASSIUM-TRANSPORTING ATPASE POTASSIUM-BINDING SUBUNIT"/>
    <property type="match status" value="1"/>
</dbReference>
<sequence>MSDALAGLLAIGVLVLALAAVHVPLGDHLARVYRSERHLAVERLVYRLVRVDPVAQQRWTVYALSLLGFAAVSVLFLYALLRLQRVLPLSLGHGGLPPSGAFNTAVSFVTNTDWQWYAGEATMGQLAGLAGLAVQNFLSAATGLAVAVALIRGFTRERTEELGNFWVDLVRSVVRVLLPLSLVAALLLAAGGVVQDFAGAHTFTTLDGGSQTIVRGPVASQEAIKLLGTNGGGYFNANSAHPYENPTALTNLLQIFLMLLIPSALPRTFGRMVGSTRHGWALLAVATTLWVAGLTLTTVFETTLPQLTLGGAPNGAVPRELGIALEGKEQRFGVWNSALFAHSATATSGGANDASHDSFTPLGGGVLLVNMLLGEISPGGVGSGLYGLLVLALLAVFIAGLMVGRTPEYLGRKIRQREITLVALSVLAMPFAVLLGLGLALALPGPRDALLNPGPHGLSEALYAFASAANNNGSAFAGLASGTTFYTTVLGLAMLFGRFLPMVLVLALAGSLASQQRVPVSSGTLPTHRPVFAGLLTGVAVIVTGLTFFPALALGPLAEGLR</sequence>
<comment type="caution">
    <text evidence="10">The sequence shown here is derived from an EMBL/GenBank/DDBJ whole genome shotgun (WGS) entry which is preliminary data.</text>
</comment>
<protein>
    <recommendedName>
        <fullName evidence="9">Potassium-transporting ATPase potassium-binding subunit</fullName>
    </recommendedName>
    <alternativeName>
        <fullName evidence="9">ATP phosphohydrolase [potassium-transporting] A chain</fullName>
    </alternativeName>
    <alternativeName>
        <fullName evidence="9">Potassium-binding and translocating subunit A</fullName>
    </alternativeName>
    <alternativeName>
        <fullName evidence="9">Potassium-translocating ATPase A chain</fullName>
    </alternativeName>
</protein>
<evidence type="ECO:0000256" key="9">
    <source>
        <dbReference type="HAMAP-Rule" id="MF_00275"/>
    </source>
</evidence>
<feature type="transmembrane region" description="Helical" evidence="9">
    <location>
        <begin position="485"/>
        <end position="510"/>
    </location>
</feature>
<feature type="transmembrane region" description="Helical" evidence="9">
    <location>
        <begin position="531"/>
        <end position="553"/>
    </location>
</feature>
<feature type="transmembrane region" description="Helical" evidence="9">
    <location>
        <begin position="280"/>
        <end position="300"/>
    </location>
</feature>
<evidence type="ECO:0000256" key="5">
    <source>
        <dbReference type="ARBA" id="ARBA00022958"/>
    </source>
</evidence>
<name>A0ABU2LLA1_9ACTN</name>
<gene>
    <name evidence="9 10" type="primary">kdpA</name>
    <name evidence="10" type="ORF">RNC47_08500</name>
</gene>
<evidence type="ECO:0000256" key="6">
    <source>
        <dbReference type="ARBA" id="ARBA00022989"/>
    </source>
</evidence>
<keyword evidence="6 9" id="KW-1133">Transmembrane helix</keyword>